<evidence type="ECO:0000259" key="8">
    <source>
        <dbReference type="PROSITE" id="PS50016"/>
    </source>
</evidence>
<dbReference type="PANTHER" id="PTHR46207">
    <property type="entry name" value="PROTEIN RCC2"/>
    <property type="match status" value="1"/>
</dbReference>
<dbReference type="Proteomes" id="UP000799118">
    <property type="component" value="Unassembled WGS sequence"/>
</dbReference>
<feature type="repeat" description="RCC1" evidence="6">
    <location>
        <begin position="200"/>
        <end position="263"/>
    </location>
</feature>
<dbReference type="PROSITE" id="PS01359">
    <property type="entry name" value="ZF_PHD_1"/>
    <property type="match status" value="1"/>
</dbReference>
<evidence type="ECO:0000256" key="6">
    <source>
        <dbReference type="PROSITE-ProRule" id="PRU00235"/>
    </source>
</evidence>
<proteinExistence type="predicted"/>
<feature type="region of interest" description="Disordered" evidence="7">
    <location>
        <begin position="526"/>
        <end position="582"/>
    </location>
</feature>
<dbReference type="SMART" id="SM00249">
    <property type="entry name" value="PHD"/>
    <property type="match status" value="1"/>
</dbReference>
<dbReference type="AlphaFoldDB" id="A0A6A4HPG0"/>
<feature type="repeat" description="RCC1" evidence="6">
    <location>
        <begin position="377"/>
        <end position="431"/>
    </location>
</feature>
<accession>A0A6A4HPG0</accession>
<dbReference type="PROSITE" id="PS50012">
    <property type="entry name" value="RCC1_3"/>
    <property type="match status" value="4"/>
</dbReference>
<dbReference type="Gene3D" id="3.30.40.10">
    <property type="entry name" value="Zinc/RING finger domain, C3HC4 (zinc finger)"/>
    <property type="match status" value="1"/>
</dbReference>
<dbReference type="Pfam" id="PF00628">
    <property type="entry name" value="PHD"/>
    <property type="match status" value="1"/>
</dbReference>
<keyword evidence="4" id="KW-0862">Zinc</keyword>
<name>A0A6A4HPG0_9AGAR</name>
<feature type="repeat" description="RCC1" evidence="6">
    <location>
        <begin position="264"/>
        <end position="319"/>
    </location>
</feature>
<dbReference type="GO" id="GO:0016020">
    <property type="term" value="C:membrane"/>
    <property type="evidence" value="ECO:0007669"/>
    <property type="project" value="TreeGrafter"/>
</dbReference>
<evidence type="ECO:0000313" key="10">
    <source>
        <dbReference type="Proteomes" id="UP000799118"/>
    </source>
</evidence>
<dbReference type="PROSITE" id="PS00626">
    <property type="entry name" value="RCC1_2"/>
    <property type="match status" value="2"/>
</dbReference>
<dbReference type="Pfam" id="PF25390">
    <property type="entry name" value="WD40_RLD"/>
    <property type="match status" value="1"/>
</dbReference>
<feature type="repeat" description="RCC1" evidence="6">
    <location>
        <begin position="80"/>
        <end position="144"/>
    </location>
</feature>
<feature type="domain" description="PHD-type" evidence="8">
    <location>
        <begin position="467"/>
        <end position="518"/>
    </location>
</feature>
<dbReference type="CDD" id="cd15543">
    <property type="entry name" value="PHD_RSF1"/>
    <property type="match status" value="1"/>
</dbReference>
<dbReference type="Gene3D" id="2.130.10.30">
    <property type="entry name" value="Regulator of chromosome condensation 1/beta-lactamase-inhibitor protein II"/>
    <property type="match status" value="2"/>
</dbReference>
<dbReference type="EMBL" id="ML769476">
    <property type="protein sequence ID" value="KAE9398907.1"/>
    <property type="molecule type" value="Genomic_DNA"/>
</dbReference>
<dbReference type="InterPro" id="IPR028641">
    <property type="entry name" value="RCC2"/>
</dbReference>
<feature type="compositionally biased region" description="Basic and acidic residues" evidence="7">
    <location>
        <begin position="443"/>
        <end position="462"/>
    </location>
</feature>
<dbReference type="InterPro" id="IPR019787">
    <property type="entry name" value="Znf_PHD-finger"/>
</dbReference>
<keyword evidence="10" id="KW-1185">Reference proteome</keyword>
<feature type="region of interest" description="Disordered" evidence="7">
    <location>
        <begin position="438"/>
        <end position="463"/>
    </location>
</feature>
<dbReference type="OrthoDB" id="5370059at2759"/>
<dbReference type="InterPro" id="IPR013083">
    <property type="entry name" value="Znf_RING/FYVE/PHD"/>
</dbReference>
<dbReference type="InterPro" id="IPR058923">
    <property type="entry name" value="RCC1-like_dom"/>
</dbReference>
<dbReference type="GO" id="GO:0008270">
    <property type="term" value="F:zinc ion binding"/>
    <property type="evidence" value="ECO:0007669"/>
    <property type="project" value="UniProtKB-KW"/>
</dbReference>
<keyword evidence="1" id="KW-0479">Metal-binding</keyword>
<dbReference type="GO" id="GO:0031267">
    <property type="term" value="F:small GTPase binding"/>
    <property type="evidence" value="ECO:0007669"/>
    <property type="project" value="TreeGrafter"/>
</dbReference>
<keyword evidence="2" id="KW-0677">Repeat</keyword>
<evidence type="ECO:0000256" key="7">
    <source>
        <dbReference type="SAM" id="MobiDB-lite"/>
    </source>
</evidence>
<dbReference type="InterPro" id="IPR019786">
    <property type="entry name" value="Zinc_finger_PHD-type_CS"/>
</dbReference>
<evidence type="ECO:0000313" key="9">
    <source>
        <dbReference type="EMBL" id="KAE9398907.1"/>
    </source>
</evidence>
<feature type="compositionally biased region" description="Low complexity" evidence="7">
    <location>
        <begin position="535"/>
        <end position="545"/>
    </location>
</feature>
<evidence type="ECO:0000256" key="4">
    <source>
        <dbReference type="ARBA" id="ARBA00022833"/>
    </source>
</evidence>
<evidence type="ECO:0000256" key="2">
    <source>
        <dbReference type="ARBA" id="ARBA00022737"/>
    </source>
</evidence>
<protein>
    <submittedName>
        <fullName evidence="9">RCC1/BLIP-II</fullName>
    </submittedName>
</protein>
<reference evidence="9" key="1">
    <citation type="journal article" date="2019" name="Environ. Microbiol.">
        <title>Fungal ecological strategies reflected in gene transcription - a case study of two litter decomposers.</title>
        <authorList>
            <person name="Barbi F."/>
            <person name="Kohler A."/>
            <person name="Barry K."/>
            <person name="Baskaran P."/>
            <person name="Daum C."/>
            <person name="Fauchery L."/>
            <person name="Ihrmark K."/>
            <person name="Kuo A."/>
            <person name="LaButti K."/>
            <person name="Lipzen A."/>
            <person name="Morin E."/>
            <person name="Grigoriev I.V."/>
            <person name="Henrissat B."/>
            <person name="Lindahl B."/>
            <person name="Martin F."/>
        </authorList>
    </citation>
    <scope>NUCLEOTIDE SEQUENCE</scope>
    <source>
        <strain evidence="9">JB14</strain>
    </source>
</reference>
<keyword evidence="3 5" id="KW-0863">Zinc-finger</keyword>
<dbReference type="PROSITE" id="PS50016">
    <property type="entry name" value="ZF_PHD_2"/>
    <property type="match status" value="1"/>
</dbReference>
<dbReference type="PANTHER" id="PTHR46207:SF1">
    <property type="entry name" value="PROTEIN RCC2"/>
    <property type="match status" value="1"/>
</dbReference>
<dbReference type="PRINTS" id="PR00633">
    <property type="entry name" value="RCCNDNSATION"/>
</dbReference>
<evidence type="ECO:0000256" key="5">
    <source>
        <dbReference type="PROSITE-ProRule" id="PRU00146"/>
    </source>
</evidence>
<sequence length="582" mass="61672">MSANTGINSRWGRVLICGGTDWTRLGRRDKPGAPVRSEEEEDLHPDLLEPYILRSLSNVQVTSVHTGCSACHFVVLDVEGNAWLFGRNGSCCLGTCKDDSGAVVDAVSENAPMKLSPTDLGAAKGTKFVDAACGRNHTLLVGSDGQVWSAGANPLGQCGHSPCPEITSFRVVSGFHQDGPEHAVKVSAGITFSLVLTESGKVFSFGSGEKGQLGNGSTGERITTGNKVAFDIVETPHYIRELDGKKIIQISSGHQHSAAIDDEGLVYVWGYNGYCRLGLGNQVDILKPKVVPQFSGPNKATMGSLVVCGPSNTVVIDRQGMYWMAGKWKNSGEGFVGSSGSPYSSFRIIQDVMACKVSHAACGGVTHWLITPDDVGLMTVAWGQSASNGELGLGPDEPKSSTKPTKHMPLEGIEVLQIAAGQNTTVFLVKPTSDAVAIPNGDSKAEDGNEDKYSDRPRHPEELDGVPEVCLVCHKDNGDDDSPLECDKCDNPYHLGCLKPPLTAVPPGEWFCPKCTKNPGAPLPGYTTVRPSKMTTDGAPAAGTPAKRKGNVDEDGDEDMGRSKRKAPGSEGTRGGAKKKRQ</sequence>
<evidence type="ECO:0000256" key="1">
    <source>
        <dbReference type="ARBA" id="ARBA00022723"/>
    </source>
</evidence>
<dbReference type="SUPFAM" id="SSF50985">
    <property type="entry name" value="RCC1/BLIP-II"/>
    <property type="match status" value="1"/>
</dbReference>
<dbReference type="InterPro" id="IPR011011">
    <property type="entry name" value="Znf_FYVE_PHD"/>
</dbReference>
<dbReference type="InterPro" id="IPR001965">
    <property type="entry name" value="Znf_PHD"/>
</dbReference>
<gene>
    <name evidence="9" type="ORF">BT96DRAFT_858770</name>
</gene>
<dbReference type="SUPFAM" id="SSF57903">
    <property type="entry name" value="FYVE/PHD zinc finger"/>
    <property type="match status" value="1"/>
</dbReference>
<organism evidence="9 10">
    <name type="scientific">Gymnopus androsaceus JB14</name>
    <dbReference type="NCBI Taxonomy" id="1447944"/>
    <lineage>
        <taxon>Eukaryota</taxon>
        <taxon>Fungi</taxon>
        <taxon>Dikarya</taxon>
        <taxon>Basidiomycota</taxon>
        <taxon>Agaricomycotina</taxon>
        <taxon>Agaricomycetes</taxon>
        <taxon>Agaricomycetidae</taxon>
        <taxon>Agaricales</taxon>
        <taxon>Marasmiineae</taxon>
        <taxon>Omphalotaceae</taxon>
        <taxon>Gymnopus</taxon>
    </lineage>
</organism>
<dbReference type="InterPro" id="IPR009091">
    <property type="entry name" value="RCC1/BLIP-II"/>
</dbReference>
<dbReference type="InterPro" id="IPR000408">
    <property type="entry name" value="Reg_chr_condens"/>
</dbReference>
<evidence type="ECO:0000256" key="3">
    <source>
        <dbReference type="ARBA" id="ARBA00022771"/>
    </source>
</evidence>